<reference evidence="2 3" key="1">
    <citation type="journal article" date="2015" name="Genome Biol. Evol.">
        <title>Comparative Genomics of a Bacterivorous Green Alga Reveals Evolutionary Causalities and Consequences of Phago-Mixotrophic Mode of Nutrition.</title>
        <authorList>
            <person name="Burns J.A."/>
            <person name="Paasch A."/>
            <person name="Narechania A."/>
            <person name="Kim E."/>
        </authorList>
    </citation>
    <scope>NUCLEOTIDE SEQUENCE [LARGE SCALE GENOMIC DNA]</scope>
    <source>
        <strain evidence="2 3">PLY_AMNH</strain>
    </source>
</reference>
<keyword evidence="3" id="KW-1185">Reference proteome</keyword>
<organism evidence="2 3">
    <name type="scientific">Cymbomonas tetramitiformis</name>
    <dbReference type="NCBI Taxonomy" id="36881"/>
    <lineage>
        <taxon>Eukaryota</taxon>
        <taxon>Viridiplantae</taxon>
        <taxon>Chlorophyta</taxon>
        <taxon>Pyramimonadophyceae</taxon>
        <taxon>Pyramimonadales</taxon>
        <taxon>Pyramimonadaceae</taxon>
        <taxon>Cymbomonas</taxon>
    </lineage>
</organism>
<dbReference type="AlphaFoldDB" id="A0AAE0FEA3"/>
<protein>
    <submittedName>
        <fullName evidence="2">Uncharacterized protein</fullName>
    </submittedName>
</protein>
<proteinExistence type="predicted"/>
<feature type="region of interest" description="Disordered" evidence="1">
    <location>
        <begin position="103"/>
        <end position="144"/>
    </location>
</feature>
<evidence type="ECO:0000256" key="1">
    <source>
        <dbReference type="SAM" id="MobiDB-lite"/>
    </source>
</evidence>
<evidence type="ECO:0000313" key="2">
    <source>
        <dbReference type="EMBL" id="KAK3257773.1"/>
    </source>
</evidence>
<gene>
    <name evidence="2" type="ORF">CYMTET_33152</name>
</gene>
<dbReference type="Proteomes" id="UP001190700">
    <property type="component" value="Unassembled WGS sequence"/>
</dbReference>
<dbReference type="EMBL" id="LGRX02020130">
    <property type="protein sequence ID" value="KAK3257773.1"/>
    <property type="molecule type" value="Genomic_DNA"/>
</dbReference>
<comment type="caution">
    <text evidence="2">The sequence shown here is derived from an EMBL/GenBank/DDBJ whole genome shotgun (WGS) entry which is preliminary data.</text>
</comment>
<name>A0AAE0FEA3_9CHLO</name>
<feature type="non-terminal residue" evidence="2">
    <location>
        <position position="214"/>
    </location>
</feature>
<sequence length="214" mass="22679">MASIWPRQLGSELPQNLLEQDIWNPRSRQACEPCGVPAQAVTHPSAVAAFSPEAAGSFSAFFNSRLSLSGVSTDGWDDAGEVQDDEYGPLDELEHNTVAGLLPSNEEEDDAPQQGFGHEPSIVQSGAKKARARGAPGNPQVHSQGFRGAAHADLPLDLDDDIFSSGGGMELESENRGVLSIVAPVRGIQRPGLREVDSNLEKGPNVMDGMLPAD</sequence>
<accession>A0AAE0FEA3</accession>
<evidence type="ECO:0000313" key="3">
    <source>
        <dbReference type="Proteomes" id="UP001190700"/>
    </source>
</evidence>